<dbReference type="RefSeq" id="WP_252435121.1">
    <property type="nucleotide sequence ID" value="NZ_JAGSOV010000003.1"/>
</dbReference>
<evidence type="ECO:0000256" key="3">
    <source>
        <dbReference type="ARBA" id="ARBA00022679"/>
    </source>
</evidence>
<evidence type="ECO:0000256" key="1">
    <source>
        <dbReference type="ARBA" id="ARBA00004184"/>
    </source>
</evidence>
<dbReference type="Pfam" id="PF01553">
    <property type="entry name" value="Acyltransferase"/>
    <property type="match status" value="1"/>
</dbReference>
<evidence type="ECO:0000259" key="6">
    <source>
        <dbReference type="SMART" id="SM00563"/>
    </source>
</evidence>
<dbReference type="SUPFAM" id="SSF69593">
    <property type="entry name" value="Glycerol-3-phosphate (1)-acyltransferase"/>
    <property type="match status" value="1"/>
</dbReference>
<dbReference type="Proteomes" id="UP001165283">
    <property type="component" value="Unassembled WGS sequence"/>
</dbReference>
<dbReference type="InterPro" id="IPR022284">
    <property type="entry name" value="GPAT/DHAPAT"/>
</dbReference>
<protein>
    <submittedName>
        <fullName evidence="7">Glycerol-3-phosphate 1-O-acyltransferase</fullName>
        <ecNumber evidence="7">2.3.1.15</ecNumber>
    </submittedName>
</protein>
<comment type="similarity">
    <text evidence="2">Belongs to the GPAT/DAPAT family.</text>
</comment>
<dbReference type="InterPro" id="IPR041728">
    <property type="entry name" value="GPAT/DHAPAT_LPLAT"/>
</dbReference>
<keyword evidence="3 7" id="KW-0808">Transferase</keyword>
<name>A0ABT0ZS34_9PSEU</name>
<reference evidence="7" key="1">
    <citation type="submission" date="2021-04" db="EMBL/GenBank/DDBJ databases">
        <title>Pseudonocardia sp. nov., isolated from sandy soil of mangrove forest.</title>
        <authorList>
            <person name="Zan Z."/>
            <person name="Huang R."/>
            <person name="Liu W."/>
        </authorList>
    </citation>
    <scope>NUCLEOTIDE SEQUENCE</scope>
    <source>
        <strain evidence="7">S2-4</strain>
    </source>
</reference>
<feature type="domain" description="Phospholipid/glycerol acyltransferase" evidence="6">
    <location>
        <begin position="260"/>
        <end position="387"/>
    </location>
</feature>
<dbReference type="InterPro" id="IPR045520">
    <property type="entry name" value="GPAT/DHAPAT_C"/>
</dbReference>
<dbReference type="NCBIfam" id="NF002886">
    <property type="entry name" value="PRK03355.1"/>
    <property type="match status" value="1"/>
</dbReference>
<keyword evidence="8" id="KW-1185">Reference proteome</keyword>
<dbReference type="CDD" id="cd07993">
    <property type="entry name" value="LPLAT_DHAPAT-like"/>
    <property type="match status" value="1"/>
</dbReference>
<dbReference type="SMART" id="SM00563">
    <property type="entry name" value="PlsC"/>
    <property type="match status" value="1"/>
</dbReference>
<evidence type="ECO:0000256" key="2">
    <source>
        <dbReference type="ARBA" id="ARBA00007937"/>
    </source>
</evidence>
<dbReference type="EMBL" id="JAGSOV010000003">
    <property type="protein sequence ID" value="MCO1653528.1"/>
    <property type="molecule type" value="Genomic_DNA"/>
</dbReference>
<dbReference type="GO" id="GO:0004366">
    <property type="term" value="F:glycerol-3-phosphate O-acyltransferase activity"/>
    <property type="evidence" value="ECO:0007669"/>
    <property type="project" value="UniProtKB-EC"/>
</dbReference>
<comment type="caution">
    <text evidence="7">The sequence shown here is derived from an EMBL/GenBank/DDBJ whole genome shotgun (WGS) entry which is preliminary data.</text>
</comment>
<sequence length="761" mass="83693">MGLQQPGPDERAQAPVVVLADTATAVERRLVQEWMRESGLSPDVVLPLRVDALVGTLTDADDATVVAPVRVLWRPRERDGRRRVRWADVVSLGNPRRPAPHLQGRIARREPDRAAVAVAETATLGDLRARFAERTGREQPPSPAELAAFVAHQAELALQRAERALLGDRYKVPTHIVEAVEASPQFRDGVVELAARLELPEAEVRERAVHDLHGLVASLSPVAVDLLSGVLRPLHARAWDVHVDAAGLEKLRELNRTHPLVFLPSHRSYTDPFLLADVLAEHDFPRNHVLGGENLRFWPIGPLAKRAGIVFIRRSFGDDEVYKLAVREYFGYLLAKRFNLEWYMEGGRSRTGKLRAPRHGLLAGVAEAVERGRVDDVHLVPVSITHDQLREVSAMAAEQLGAPKKGEGLGWLARYAKAQLEPIGAAYVRFAEPVSLRRALEGVDPDDPGSRRLALQKAVFEVAVGINQVTPVVATALVTLALLGVRDRALTLGQVQRVLEPVRAYVESRGAVESGPSTEAVRTPAGLRRVLHALAASKVVSIYSGGGEPVYAIDRGQHLVAAFYRNSAIHHFVDRALAELALLSEPGQRRDAVAALRDLLKFEFFFPDRRTHEAQVEAELERLGAGWDAPDGSAALAGAEFLIAHRVLRSFLDSQLVVAERLAARDPRTPVVEKEFLDECAGYGQQMLLQGVLHGSESLSRELFTTALKLAANLDLVDPGREELARSRRGFAARMRDMVARVVRIDEIDARLRREATGVAP</sequence>
<gene>
    <name evidence="7" type="ORF">KDL28_00515</name>
</gene>
<dbReference type="Pfam" id="PF19277">
    <property type="entry name" value="GPAT_C"/>
    <property type="match status" value="1"/>
</dbReference>
<dbReference type="PANTHER" id="PTHR12563:SF17">
    <property type="entry name" value="DIHYDROXYACETONE PHOSPHATE ACYLTRANSFERASE"/>
    <property type="match status" value="1"/>
</dbReference>
<keyword evidence="4" id="KW-0472">Membrane</keyword>
<organism evidence="7 8">
    <name type="scientific">Pseudonocardia humida</name>
    <dbReference type="NCBI Taxonomy" id="2800819"/>
    <lineage>
        <taxon>Bacteria</taxon>
        <taxon>Bacillati</taxon>
        <taxon>Actinomycetota</taxon>
        <taxon>Actinomycetes</taxon>
        <taxon>Pseudonocardiales</taxon>
        <taxon>Pseudonocardiaceae</taxon>
        <taxon>Pseudonocardia</taxon>
    </lineage>
</organism>
<keyword evidence="5 7" id="KW-0012">Acyltransferase</keyword>
<accession>A0ABT0ZS34</accession>
<dbReference type="PANTHER" id="PTHR12563">
    <property type="entry name" value="GLYCEROL-3-PHOSPHATE ACYLTRANSFERASE"/>
    <property type="match status" value="1"/>
</dbReference>
<evidence type="ECO:0000256" key="5">
    <source>
        <dbReference type="ARBA" id="ARBA00023315"/>
    </source>
</evidence>
<proteinExistence type="inferred from homology"/>
<comment type="subcellular location">
    <subcellularLocation>
        <location evidence="1">Endomembrane system</location>
        <topology evidence="1">Peripheral membrane protein</topology>
    </subcellularLocation>
</comment>
<evidence type="ECO:0000256" key="4">
    <source>
        <dbReference type="ARBA" id="ARBA00023136"/>
    </source>
</evidence>
<dbReference type="InterPro" id="IPR002123">
    <property type="entry name" value="Plipid/glycerol_acylTrfase"/>
</dbReference>
<evidence type="ECO:0000313" key="7">
    <source>
        <dbReference type="EMBL" id="MCO1653528.1"/>
    </source>
</evidence>
<evidence type="ECO:0000313" key="8">
    <source>
        <dbReference type="Proteomes" id="UP001165283"/>
    </source>
</evidence>
<dbReference type="EC" id="2.3.1.15" evidence="7"/>